<organism evidence="3 4">
    <name type="scientific">Molorchus minor</name>
    <dbReference type="NCBI Taxonomy" id="1323400"/>
    <lineage>
        <taxon>Eukaryota</taxon>
        <taxon>Metazoa</taxon>
        <taxon>Ecdysozoa</taxon>
        <taxon>Arthropoda</taxon>
        <taxon>Hexapoda</taxon>
        <taxon>Insecta</taxon>
        <taxon>Pterygota</taxon>
        <taxon>Neoptera</taxon>
        <taxon>Endopterygota</taxon>
        <taxon>Coleoptera</taxon>
        <taxon>Polyphaga</taxon>
        <taxon>Cucujiformia</taxon>
        <taxon>Chrysomeloidea</taxon>
        <taxon>Cerambycidae</taxon>
        <taxon>Lamiinae</taxon>
        <taxon>Monochamini</taxon>
        <taxon>Molorchus</taxon>
    </lineage>
</organism>
<evidence type="ECO:0000256" key="1">
    <source>
        <dbReference type="ARBA" id="ARBA00023180"/>
    </source>
</evidence>
<dbReference type="InterPro" id="IPR029058">
    <property type="entry name" value="AB_hydrolase_fold"/>
</dbReference>
<dbReference type="InterPro" id="IPR002018">
    <property type="entry name" value="CarbesteraseB"/>
</dbReference>
<comment type="caution">
    <text evidence="3">The sequence shown here is derived from an EMBL/GenBank/DDBJ whole genome shotgun (WGS) entry which is preliminary data.</text>
</comment>
<proteinExistence type="predicted"/>
<dbReference type="Gene3D" id="3.40.50.1820">
    <property type="entry name" value="alpha/beta hydrolase"/>
    <property type="match status" value="1"/>
</dbReference>
<dbReference type="SUPFAM" id="SSF53474">
    <property type="entry name" value="alpha/beta-Hydrolases"/>
    <property type="match status" value="1"/>
</dbReference>
<gene>
    <name evidence="3" type="ORF">NQ317_007326</name>
</gene>
<reference evidence="3" key="1">
    <citation type="journal article" date="2023" name="Insect Mol. Biol.">
        <title>Genome sequencing provides insights into the evolution of gene families encoding plant cell wall-degrading enzymes in longhorned beetles.</title>
        <authorList>
            <person name="Shin N.R."/>
            <person name="Okamura Y."/>
            <person name="Kirsch R."/>
            <person name="Pauchet Y."/>
        </authorList>
    </citation>
    <scope>NUCLEOTIDE SEQUENCE</scope>
    <source>
        <strain evidence="3">MMC_N1</strain>
    </source>
</reference>
<name>A0ABQ9IXH5_9CUCU</name>
<sequence length="243" mass="28014">MPVADATQQKQCKLKTQARGRDGIFTKESYYVYLRTSCVIANVRKILFCRTDQKISVIVRVLVIKCILNNMMFMVQHCPLKKILDVILGPQVHLLDSTSAGSPAARPLQFAHLSSKRSLSGLGDVNYYFFCWRCRGYIYMYYGFLSTEDDVIPGNLGMKDQVLALKWVKILYPDLAEVDKIWTDISHYTLDYNDNSYQRQEKDVAKQIRDFYMGLLGEPFTKANFELGRCIQIACLELAPRYQ</sequence>
<accession>A0ABQ9IXH5</accession>
<dbReference type="EMBL" id="JAPWTJ010002093">
    <property type="protein sequence ID" value="KAJ8967968.1"/>
    <property type="molecule type" value="Genomic_DNA"/>
</dbReference>
<feature type="domain" description="Carboxylesterase type B" evidence="2">
    <location>
        <begin position="142"/>
        <end position="169"/>
    </location>
</feature>
<protein>
    <recommendedName>
        <fullName evidence="2">Carboxylesterase type B domain-containing protein</fullName>
    </recommendedName>
</protein>
<dbReference type="Pfam" id="PF00135">
    <property type="entry name" value="COesterase"/>
    <property type="match status" value="1"/>
</dbReference>
<keyword evidence="1" id="KW-0325">Glycoprotein</keyword>
<evidence type="ECO:0000313" key="4">
    <source>
        <dbReference type="Proteomes" id="UP001162164"/>
    </source>
</evidence>
<keyword evidence="4" id="KW-1185">Reference proteome</keyword>
<evidence type="ECO:0000259" key="2">
    <source>
        <dbReference type="Pfam" id="PF00135"/>
    </source>
</evidence>
<dbReference type="Proteomes" id="UP001162164">
    <property type="component" value="Unassembled WGS sequence"/>
</dbReference>
<evidence type="ECO:0000313" key="3">
    <source>
        <dbReference type="EMBL" id="KAJ8967968.1"/>
    </source>
</evidence>